<sequence>MTPVQNRFGALKPLVTRTVRRGRRLVLLTPDPGPRFGNFLYYWLHADMRRRRGETYLVLTRDHIQPWLEVLPAVRDELTTQREAVRPWDRREWPPTSQFQRFGEDFGPSDLKVFIEDMILGSPLMPDAREVDDGGTDDPVVLNVRRGDYYAIPEFRRSYGFNLETYMDEALRRINAREPVRTILVVSDDVAWCRENLGDRLRAMVPEVRFISPAATPLDHFRAVASARRLIGANSTFSYWAGYVATVLHGARAHVVMPGFHSRAVNGGRAFQLDVRWDVVRDLPGGWSAA</sequence>
<gene>
    <name evidence="3" type="ORF">EDD32_0829</name>
</gene>
<keyword evidence="1" id="KW-0328">Glycosyltransferase</keyword>
<organism evidence="3 4">
    <name type="scientific">Georgenia muralis</name>
    <dbReference type="NCBI Taxonomy" id="154117"/>
    <lineage>
        <taxon>Bacteria</taxon>
        <taxon>Bacillati</taxon>
        <taxon>Actinomycetota</taxon>
        <taxon>Actinomycetes</taxon>
        <taxon>Micrococcales</taxon>
        <taxon>Bogoriellaceae</taxon>
        <taxon>Georgenia</taxon>
    </lineage>
</organism>
<dbReference type="InterPro" id="IPR002516">
    <property type="entry name" value="Glyco_trans_11"/>
</dbReference>
<dbReference type="AlphaFoldDB" id="A0A3N4Z5I5"/>
<name>A0A3N4Z5I5_9MICO</name>
<dbReference type="PANTHER" id="PTHR11927:SF9">
    <property type="entry name" value="L-FUCOSYLTRANSFERASE"/>
    <property type="match status" value="1"/>
</dbReference>
<accession>A0A3N4Z5I5</accession>
<dbReference type="PANTHER" id="PTHR11927">
    <property type="entry name" value="GALACTOSIDE 2-L-FUCOSYLTRANSFERASE"/>
    <property type="match status" value="1"/>
</dbReference>
<dbReference type="Proteomes" id="UP000280726">
    <property type="component" value="Unassembled WGS sequence"/>
</dbReference>
<proteinExistence type="predicted"/>
<evidence type="ECO:0000256" key="2">
    <source>
        <dbReference type="ARBA" id="ARBA00022679"/>
    </source>
</evidence>
<dbReference type="RefSeq" id="WP_170175203.1">
    <property type="nucleotide sequence ID" value="NZ_RKRA01000001.1"/>
</dbReference>
<dbReference type="GO" id="GO:0005975">
    <property type="term" value="P:carbohydrate metabolic process"/>
    <property type="evidence" value="ECO:0007669"/>
    <property type="project" value="InterPro"/>
</dbReference>
<keyword evidence="4" id="KW-1185">Reference proteome</keyword>
<dbReference type="Pfam" id="PF01531">
    <property type="entry name" value="Glyco_transf_11"/>
    <property type="match status" value="1"/>
</dbReference>
<dbReference type="GO" id="GO:0016020">
    <property type="term" value="C:membrane"/>
    <property type="evidence" value="ECO:0007669"/>
    <property type="project" value="InterPro"/>
</dbReference>
<keyword evidence="2 3" id="KW-0808">Transferase</keyword>
<evidence type="ECO:0000313" key="4">
    <source>
        <dbReference type="Proteomes" id="UP000280726"/>
    </source>
</evidence>
<comment type="caution">
    <text evidence="3">The sequence shown here is derived from an EMBL/GenBank/DDBJ whole genome shotgun (WGS) entry which is preliminary data.</text>
</comment>
<dbReference type="EMBL" id="RKRA01000001">
    <property type="protein sequence ID" value="RPF26390.1"/>
    <property type="molecule type" value="Genomic_DNA"/>
</dbReference>
<reference evidence="3 4" key="1">
    <citation type="submission" date="2018-11" db="EMBL/GenBank/DDBJ databases">
        <title>Sequencing the genomes of 1000 actinobacteria strains.</title>
        <authorList>
            <person name="Klenk H.-P."/>
        </authorList>
    </citation>
    <scope>NUCLEOTIDE SEQUENCE [LARGE SCALE GENOMIC DNA]</scope>
    <source>
        <strain evidence="3 4">DSM 14418</strain>
    </source>
</reference>
<dbReference type="GO" id="GO:0008107">
    <property type="term" value="F:galactoside 2-alpha-L-fucosyltransferase activity"/>
    <property type="evidence" value="ECO:0007669"/>
    <property type="project" value="InterPro"/>
</dbReference>
<evidence type="ECO:0000313" key="3">
    <source>
        <dbReference type="EMBL" id="RPF26390.1"/>
    </source>
</evidence>
<protein>
    <submittedName>
        <fullName evidence="3">Glycosyl transferase family 11</fullName>
    </submittedName>
</protein>
<evidence type="ECO:0000256" key="1">
    <source>
        <dbReference type="ARBA" id="ARBA00022676"/>
    </source>
</evidence>